<dbReference type="AlphaFoldDB" id="A0AAE4AQP1"/>
<evidence type="ECO:0000313" key="4">
    <source>
        <dbReference type="Proteomes" id="UP001229244"/>
    </source>
</evidence>
<evidence type="ECO:0000256" key="2">
    <source>
        <dbReference type="SAM" id="SignalP"/>
    </source>
</evidence>
<dbReference type="RefSeq" id="WP_306884079.1">
    <property type="nucleotide sequence ID" value="NZ_JAUSUL010000001.1"/>
</dbReference>
<dbReference type="Proteomes" id="UP001229244">
    <property type="component" value="Unassembled WGS sequence"/>
</dbReference>
<keyword evidence="4" id="KW-1185">Reference proteome</keyword>
<comment type="caution">
    <text evidence="3">The sequence shown here is derived from an EMBL/GenBank/DDBJ whole genome shotgun (WGS) entry which is preliminary data.</text>
</comment>
<evidence type="ECO:0000313" key="3">
    <source>
        <dbReference type="EMBL" id="MDQ0314306.1"/>
    </source>
</evidence>
<gene>
    <name evidence="3" type="ORF">J2S73_000743</name>
</gene>
<protein>
    <recommendedName>
        <fullName evidence="5">DUF2865 domain-containing protein</fullName>
    </recommendedName>
</protein>
<evidence type="ECO:0000256" key="1">
    <source>
        <dbReference type="SAM" id="MobiDB-lite"/>
    </source>
</evidence>
<keyword evidence="2" id="KW-0732">Signal</keyword>
<accession>A0AAE4AQP1</accession>
<feature type="region of interest" description="Disordered" evidence="1">
    <location>
        <begin position="139"/>
        <end position="304"/>
    </location>
</feature>
<dbReference type="EMBL" id="JAUSUL010000001">
    <property type="protein sequence ID" value="MDQ0314306.1"/>
    <property type="molecule type" value="Genomic_DNA"/>
</dbReference>
<feature type="compositionally biased region" description="Polar residues" evidence="1">
    <location>
        <begin position="139"/>
        <end position="150"/>
    </location>
</feature>
<feature type="chain" id="PRO_5042207510" description="DUF2865 domain-containing protein" evidence="2">
    <location>
        <begin position="35"/>
        <end position="378"/>
    </location>
</feature>
<proteinExistence type="predicted"/>
<reference evidence="3" key="1">
    <citation type="submission" date="2023-07" db="EMBL/GenBank/DDBJ databases">
        <title>Genomic Encyclopedia of Type Strains, Phase IV (KMG-IV): sequencing the most valuable type-strain genomes for metagenomic binning, comparative biology and taxonomic classification.</title>
        <authorList>
            <person name="Goeker M."/>
        </authorList>
    </citation>
    <scope>NUCLEOTIDE SEQUENCE</scope>
    <source>
        <strain evidence="3">DSM 21202</strain>
    </source>
</reference>
<feature type="compositionally biased region" description="Low complexity" evidence="1">
    <location>
        <begin position="276"/>
        <end position="287"/>
    </location>
</feature>
<sequence length="378" mass="39658">MTSALARPRAMARTARLLAALVAAAFAFAVTASAQEGPIPPRDLGAIDQQLHRILQVTPPGSPQSINAPSGASVSVQPYSPVTRRGGQPCVNCANPCRQYQINYVAADQSERIVMEGFRCRRSDGIWVMVQPEVIVSRQSTGAAVASNPNDPVPEMPEEELRRRGLLPQETADGTGETNGSPVPLSEDATAEGQDTASNEVESAPLPDPVQDPNAAVVDEQISAPEDGNPETVAETVDGQVPEGPRGPVRSAEARPITQDDTVSRVIYPGAAGDEAAPQPQQSAGASDDADGADMDQALSDPAVVGHLKDLQYLDSDADPADRERIRQAVGEFAVDEQFALPIDAAALSARLDAAAERNSTLAACEQDGSVVSVCREE</sequence>
<feature type="signal peptide" evidence="2">
    <location>
        <begin position="1"/>
        <end position="34"/>
    </location>
</feature>
<evidence type="ECO:0008006" key="5">
    <source>
        <dbReference type="Google" id="ProtNLM"/>
    </source>
</evidence>
<name>A0AAE4AQP1_9HYPH</name>
<organism evidence="3 4">
    <name type="scientific">Amorphus orientalis</name>
    <dbReference type="NCBI Taxonomy" id="649198"/>
    <lineage>
        <taxon>Bacteria</taxon>
        <taxon>Pseudomonadati</taxon>
        <taxon>Pseudomonadota</taxon>
        <taxon>Alphaproteobacteria</taxon>
        <taxon>Hyphomicrobiales</taxon>
        <taxon>Amorphaceae</taxon>
        <taxon>Amorphus</taxon>
    </lineage>
</organism>